<dbReference type="Proteomes" id="UP001227230">
    <property type="component" value="Chromosome 9"/>
</dbReference>
<keyword evidence="2" id="KW-1185">Reference proteome</keyword>
<accession>A0ABY9CKD3</accession>
<reference evidence="1 2" key="1">
    <citation type="journal article" date="2023" name="Hortic Res">
        <title>The complete reference genome for grapevine (Vitis vinifera L.) genetics and breeding.</title>
        <authorList>
            <person name="Shi X."/>
            <person name="Cao S."/>
            <person name="Wang X."/>
            <person name="Huang S."/>
            <person name="Wang Y."/>
            <person name="Liu Z."/>
            <person name="Liu W."/>
            <person name="Leng X."/>
            <person name="Peng Y."/>
            <person name="Wang N."/>
            <person name="Wang Y."/>
            <person name="Ma Z."/>
            <person name="Xu X."/>
            <person name="Zhang F."/>
            <person name="Xue H."/>
            <person name="Zhong H."/>
            <person name="Wang Y."/>
            <person name="Zhang K."/>
            <person name="Velt A."/>
            <person name="Avia K."/>
            <person name="Holtgrawe D."/>
            <person name="Grimplet J."/>
            <person name="Matus J.T."/>
            <person name="Ware D."/>
            <person name="Wu X."/>
            <person name="Wang H."/>
            <person name="Liu C."/>
            <person name="Fang Y."/>
            <person name="Rustenholz C."/>
            <person name="Cheng Z."/>
            <person name="Xiao H."/>
            <person name="Zhou Y."/>
        </authorList>
    </citation>
    <scope>NUCLEOTIDE SEQUENCE [LARGE SCALE GENOMIC DNA]</scope>
    <source>
        <strain evidence="2">cv. Pinot noir / PN40024</strain>
        <tissue evidence="1">Leaf</tissue>
    </source>
</reference>
<evidence type="ECO:0000313" key="2">
    <source>
        <dbReference type="Proteomes" id="UP001227230"/>
    </source>
</evidence>
<protein>
    <submittedName>
        <fullName evidence="1">Uncharacterized protein</fullName>
    </submittedName>
</protein>
<evidence type="ECO:0000313" key="1">
    <source>
        <dbReference type="EMBL" id="WJZ95078.1"/>
    </source>
</evidence>
<sequence length="144" mass="16412">MNVKKSCAGQLNSDLVHEQSHLTETNPCSDSSKAVDAWKNVVLVAEALKEQIENLRISLKDALCNKRVEDGTVDLNRLSSRVMLSRVYVRPCICHGHESFLPNAVKKKKKKSVQTRFSHNDLIHSGLCSYFDQLWCSNCPWFHR</sequence>
<organism evidence="1 2">
    <name type="scientific">Vitis vinifera</name>
    <name type="common">Grape</name>
    <dbReference type="NCBI Taxonomy" id="29760"/>
    <lineage>
        <taxon>Eukaryota</taxon>
        <taxon>Viridiplantae</taxon>
        <taxon>Streptophyta</taxon>
        <taxon>Embryophyta</taxon>
        <taxon>Tracheophyta</taxon>
        <taxon>Spermatophyta</taxon>
        <taxon>Magnoliopsida</taxon>
        <taxon>eudicotyledons</taxon>
        <taxon>Gunneridae</taxon>
        <taxon>Pentapetalae</taxon>
        <taxon>rosids</taxon>
        <taxon>Vitales</taxon>
        <taxon>Vitaceae</taxon>
        <taxon>Viteae</taxon>
        <taxon>Vitis</taxon>
    </lineage>
</organism>
<name>A0ABY9CKD3_VITVI</name>
<gene>
    <name evidence="1" type="ORF">VitviT2T_013872</name>
</gene>
<proteinExistence type="predicted"/>
<dbReference type="EMBL" id="CP126656">
    <property type="protein sequence ID" value="WJZ95078.1"/>
    <property type="molecule type" value="Genomic_DNA"/>
</dbReference>